<name>A0A926VFF1_9CYAN</name>
<gene>
    <name evidence="1" type="ORF">H6G03_17660</name>
</gene>
<organism evidence="1 2">
    <name type="scientific">Aerosakkonema funiforme FACHB-1375</name>
    <dbReference type="NCBI Taxonomy" id="2949571"/>
    <lineage>
        <taxon>Bacteria</taxon>
        <taxon>Bacillati</taxon>
        <taxon>Cyanobacteriota</taxon>
        <taxon>Cyanophyceae</taxon>
        <taxon>Oscillatoriophycideae</taxon>
        <taxon>Aerosakkonematales</taxon>
        <taxon>Aerosakkonemataceae</taxon>
        <taxon>Aerosakkonema</taxon>
    </lineage>
</organism>
<dbReference type="Proteomes" id="UP000641646">
    <property type="component" value="Unassembled WGS sequence"/>
</dbReference>
<dbReference type="AlphaFoldDB" id="A0A926VFF1"/>
<comment type="caution">
    <text evidence="1">The sequence shown here is derived from an EMBL/GenBank/DDBJ whole genome shotgun (WGS) entry which is preliminary data.</text>
</comment>
<reference evidence="1" key="1">
    <citation type="journal article" date="2015" name="ISME J.">
        <title>Draft Genome Sequence of Streptomyces incarnatus NRRL8089, which Produces the Nucleoside Antibiotic Sinefungin.</title>
        <authorList>
            <person name="Oshima K."/>
            <person name="Hattori M."/>
            <person name="Shimizu H."/>
            <person name="Fukuda K."/>
            <person name="Nemoto M."/>
            <person name="Inagaki K."/>
            <person name="Tamura T."/>
        </authorList>
    </citation>
    <scope>NUCLEOTIDE SEQUENCE</scope>
    <source>
        <strain evidence="1">FACHB-1375</strain>
    </source>
</reference>
<sequence>MKTQLNPQKRFIPSEEYRQMLVRDGERRFREWHSTYLNYQKAYLKEMRQRRQ</sequence>
<evidence type="ECO:0000313" key="2">
    <source>
        <dbReference type="Proteomes" id="UP000641646"/>
    </source>
</evidence>
<proteinExistence type="predicted"/>
<keyword evidence="2" id="KW-1185">Reference proteome</keyword>
<evidence type="ECO:0000313" key="1">
    <source>
        <dbReference type="EMBL" id="MBD2182869.1"/>
    </source>
</evidence>
<dbReference type="EMBL" id="JACJPW010000043">
    <property type="protein sequence ID" value="MBD2182869.1"/>
    <property type="molecule type" value="Genomic_DNA"/>
</dbReference>
<protein>
    <submittedName>
        <fullName evidence="1">Uncharacterized protein</fullName>
    </submittedName>
</protein>
<accession>A0A926VFF1</accession>
<reference evidence="1" key="2">
    <citation type="submission" date="2020-08" db="EMBL/GenBank/DDBJ databases">
        <authorList>
            <person name="Chen M."/>
            <person name="Teng W."/>
            <person name="Zhao L."/>
            <person name="Hu C."/>
            <person name="Zhou Y."/>
            <person name="Han B."/>
            <person name="Song L."/>
            <person name="Shu W."/>
        </authorList>
    </citation>
    <scope>NUCLEOTIDE SEQUENCE</scope>
    <source>
        <strain evidence="1">FACHB-1375</strain>
    </source>
</reference>
<dbReference type="RefSeq" id="WP_190466039.1">
    <property type="nucleotide sequence ID" value="NZ_JACJPW010000043.1"/>
</dbReference>